<dbReference type="WBParaSite" id="Pan_g18359.t1">
    <property type="protein sequence ID" value="Pan_g18359.t1"/>
    <property type="gene ID" value="Pan_g18359"/>
</dbReference>
<protein>
    <submittedName>
        <fullName evidence="2">Uncharacterized protein</fullName>
    </submittedName>
</protein>
<name>A0A7E4ZUJ9_PANRE</name>
<accession>A0A7E4ZUJ9</accession>
<proteinExistence type="predicted"/>
<dbReference type="Proteomes" id="UP000492821">
    <property type="component" value="Unassembled WGS sequence"/>
</dbReference>
<dbReference type="AlphaFoldDB" id="A0A7E4ZUJ9"/>
<evidence type="ECO:0000313" key="2">
    <source>
        <dbReference type="WBParaSite" id="Pan_g18359.t1"/>
    </source>
</evidence>
<keyword evidence="1" id="KW-1185">Reference proteome</keyword>
<reference evidence="2" key="2">
    <citation type="submission" date="2020-10" db="UniProtKB">
        <authorList>
            <consortium name="WormBaseParasite"/>
        </authorList>
    </citation>
    <scope>IDENTIFICATION</scope>
</reference>
<organism evidence="1 2">
    <name type="scientific">Panagrellus redivivus</name>
    <name type="common">Microworm</name>
    <dbReference type="NCBI Taxonomy" id="6233"/>
    <lineage>
        <taxon>Eukaryota</taxon>
        <taxon>Metazoa</taxon>
        <taxon>Ecdysozoa</taxon>
        <taxon>Nematoda</taxon>
        <taxon>Chromadorea</taxon>
        <taxon>Rhabditida</taxon>
        <taxon>Tylenchina</taxon>
        <taxon>Panagrolaimomorpha</taxon>
        <taxon>Panagrolaimoidea</taxon>
        <taxon>Panagrolaimidae</taxon>
        <taxon>Panagrellus</taxon>
    </lineage>
</organism>
<reference evidence="1" key="1">
    <citation type="journal article" date="2013" name="Genetics">
        <title>The draft genome and transcriptome of Panagrellus redivivus are shaped by the harsh demands of a free-living lifestyle.</title>
        <authorList>
            <person name="Srinivasan J."/>
            <person name="Dillman A.R."/>
            <person name="Macchietto M.G."/>
            <person name="Heikkinen L."/>
            <person name="Lakso M."/>
            <person name="Fracchia K.M."/>
            <person name="Antoshechkin I."/>
            <person name="Mortazavi A."/>
            <person name="Wong G."/>
            <person name="Sternberg P.W."/>
        </authorList>
    </citation>
    <scope>NUCLEOTIDE SEQUENCE [LARGE SCALE GENOMIC DNA]</scope>
    <source>
        <strain evidence="1">MT8872</strain>
    </source>
</reference>
<sequence>MADVLRKTRNCMKDLTLSEMNLSDKAVLKSSPVLPREIVLTFLELKSVALFEAINEKYNAFGHESMRPFPEAPYRAIRITNFNSAFRADYYTDYNV</sequence>
<evidence type="ECO:0000313" key="1">
    <source>
        <dbReference type="Proteomes" id="UP000492821"/>
    </source>
</evidence>